<keyword evidence="2 9" id="KW-0813">Transport</keyword>
<gene>
    <name evidence="11" type="primary">ntrB</name>
    <name evidence="11" type="ORF">C7B65_07635</name>
</gene>
<dbReference type="NCBIfam" id="TIGR01183">
    <property type="entry name" value="ntrB"/>
    <property type="match status" value="1"/>
</dbReference>
<comment type="caution">
    <text evidence="11">The sequence shown here is derived from an EMBL/GenBank/DDBJ whole genome shotgun (WGS) entry which is preliminary data.</text>
</comment>
<reference evidence="11 12" key="1">
    <citation type="submission" date="2018-02" db="EMBL/GenBank/DDBJ databases">
        <authorList>
            <person name="Cohen D.B."/>
            <person name="Kent A.D."/>
        </authorList>
    </citation>
    <scope>NUCLEOTIDE SEQUENCE [LARGE SCALE GENOMIC DNA]</scope>
    <source>
        <strain evidence="11 12">ULC007</strain>
    </source>
</reference>
<evidence type="ECO:0000256" key="8">
    <source>
        <dbReference type="ARBA" id="ARBA00023136"/>
    </source>
</evidence>
<dbReference type="Gene3D" id="1.10.3720.10">
    <property type="entry name" value="MetI-like"/>
    <property type="match status" value="1"/>
</dbReference>
<evidence type="ECO:0000313" key="12">
    <source>
        <dbReference type="Proteomes" id="UP000238634"/>
    </source>
</evidence>
<organism evidence="11 12">
    <name type="scientific">Phormidesmis priestleyi ULC007</name>
    <dbReference type="NCBI Taxonomy" id="1920490"/>
    <lineage>
        <taxon>Bacteria</taxon>
        <taxon>Bacillati</taxon>
        <taxon>Cyanobacteriota</taxon>
        <taxon>Cyanophyceae</taxon>
        <taxon>Leptolyngbyales</taxon>
        <taxon>Leptolyngbyaceae</taxon>
        <taxon>Phormidesmis</taxon>
    </lineage>
</organism>
<dbReference type="PROSITE" id="PS50928">
    <property type="entry name" value="ABC_TM1"/>
    <property type="match status" value="1"/>
</dbReference>
<feature type="transmembrane region" description="Helical" evidence="9">
    <location>
        <begin position="147"/>
        <end position="168"/>
    </location>
</feature>
<evidence type="ECO:0000256" key="4">
    <source>
        <dbReference type="ARBA" id="ARBA00022519"/>
    </source>
</evidence>
<dbReference type="InterPro" id="IPR000515">
    <property type="entry name" value="MetI-like"/>
</dbReference>
<feature type="domain" description="ABC transmembrane type-1" evidence="10">
    <location>
        <begin position="83"/>
        <end position="266"/>
    </location>
</feature>
<evidence type="ECO:0000256" key="9">
    <source>
        <dbReference type="RuleBase" id="RU363032"/>
    </source>
</evidence>
<dbReference type="Proteomes" id="UP000238634">
    <property type="component" value="Unassembled WGS sequence"/>
</dbReference>
<keyword evidence="4" id="KW-0997">Cell inner membrane</keyword>
<keyword evidence="3" id="KW-1003">Cell membrane</keyword>
<dbReference type="PANTHER" id="PTHR30151:SF7">
    <property type="entry name" value="NITRATE IMPORT PERMEASE PROTEIN NRTB"/>
    <property type="match status" value="1"/>
</dbReference>
<evidence type="ECO:0000256" key="6">
    <source>
        <dbReference type="ARBA" id="ARBA00022989"/>
    </source>
</evidence>
<evidence type="ECO:0000259" key="10">
    <source>
        <dbReference type="PROSITE" id="PS50928"/>
    </source>
</evidence>
<keyword evidence="7" id="KW-0406">Ion transport</keyword>
<proteinExistence type="inferred from homology"/>
<evidence type="ECO:0000313" key="11">
    <source>
        <dbReference type="EMBL" id="PSB20309.1"/>
    </source>
</evidence>
<feature type="transmembrane region" description="Helical" evidence="9">
    <location>
        <begin position="189"/>
        <end position="217"/>
    </location>
</feature>
<accession>A0A2T1DIH1</accession>
<dbReference type="GO" id="GO:0006811">
    <property type="term" value="P:monoatomic ion transport"/>
    <property type="evidence" value="ECO:0007669"/>
    <property type="project" value="UniProtKB-KW"/>
</dbReference>
<keyword evidence="12" id="KW-1185">Reference proteome</keyword>
<dbReference type="GO" id="GO:0005886">
    <property type="term" value="C:plasma membrane"/>
    <property type="evidence" value="ECO:0007669"/>
    <property type="project" value="UniProtKB-SubCell"/>
</dbReference>
<dbReference type="EMBL" id="PVWG01000006">
    <property type="protein sequence ID" value="PSB20309.1"/>
    <property type="molecule type" value="Genomic_DNA"/>
</dbReference>
<reference evidence="11 12" key="2">
    <citation type="submission" date="2018-03" db="EMBL/GenBank/DDBJ databases">
        <title>The ancient ancestry and fast evolution of plastids.</title>
        <authorList>
            <person name="Moore K.R."/>
            <person name="Magnabosco C."/>
            <person name="Momper L."/>
            <person name="Gold D.A."/>
            <person name="Bosak T."/>
            <person name="Fournier G.P."/>
        </authorList>
    </citation>
    <scope>NUCLEOTIDE SEQUENCE [LARGE SCALE GENOMIC DNA]</scope>
    <source>
        <strain evidence="11 12">ULC007</strain>
    </source>
</reference>
<feature type="transmembrane region" description="Helical" evidence="9">
    <location>
        <begin position="244"/>
        <end position="262"/>
    </location>
</feature>
<feature type="transmembrane region" description="Helical" evidence="9">
    <location>
        <begin position="91"/>
        <end position="110"/>
    </location>
</feature>
<dbReference type="STRING" id="1920490.GCA_001895925_04101"/>
<dbReference type="FunFam" id="1.10.3720.10:FF:000003">
    <property type="entry name" value="Aliphatic sulfonate ABC transporter permease"/>
    <property type="match status" value="1"/>
</dbReference>
<evidence type="ECO:0000256" key="5">
    <source>
        <dbReference type="ARBA" id="ARBA00022692"/>
    </source>
</evidence>
<keyword evidence="5 9" id="KW-0812">Transmembrane</keyword>
<dbReference type="OrthoDB" id="9804353at2"/>
<comment type="similarity">
    <text evidence="9">Belongs to the binding-protein-dependent transport system permease family.</text>
</comment>
<dbReference type="InterPro" id="IPR035906">
    <property type="entry name" value="MetI-like_sf"/>
</dbReference>
<keyword evidence="6 9" id="KW-1133">Transmembrane helix</keyword>
<dbReference type="PANTHER" id="PTHR30151">
    <property type="entry name" value="ALKANE SULFONATE ABC TRANSPORTER-RELATED, MEMBRANE SUBUNIT"/>
    <property type="match status" value="1"/>
</dbReference>
<feature type="transmembrane region" description="Helical" evidence="9">
    <location>
        <begin position="26"/>
        <end position="43"/>
    </location>
</feature>
<dbReference type="InterPro" id="IPR005889">
    <property type="entry name" value="NtrB"/>
</dbReference>
<dbReference type="RefSeq" id="WP_073070228.1">
    <property type="nucleotide sequence ID" value="NZ_MPPI01000006.1"/>
</dbReference>
<dbReference type="SUPFAM" id="SSF161098">
    <property type="entry name" value="MetI-like"/>
    <property type="match status" value="1"/>
</dbReference>
<name>A0A2T1DIH1_9CYAN</name>
<evidence type="ECO:0000256" key="7">
    <source>
        <dbReference type="ARBA" id="ARBA00023065"/>
    </source>
</evidence>
<sequence>MTVTPSLRSDSSSALLETLQKFAKQLIPPIVCTAVVLVIWQLLCLSPETKMPGPITVLKQTYELILNPFYDDGGTSKGLGLQIWISLQRVMVGYSLAAIVGISLGVLIGMSQFMRRGLDPMIQVLRTVPPLAWLPLSLGIFQDSTPAALFVIFITAIWPIVINTALGVQQIPQDYNNVAKVLRLSGKEYFFNILVPSTVPYVFGGLRIGIGLAWLAIVAAEMLKAEGGIGFFIWDAYNAGNENSMSQIIIAVLYVGLVGLALDRLVNYLGSLIVSEN</sequence>
<evidence type="ECO:0000256" key="3">
    <source>
        <dbReference type="ARBA" id="ARBA00022475"/>
    </source>
</evidence>
<keyword evidence="8 9" id="KW-0472">Membrane</keyword>
<dbReference type="GO" id="GO:0015112">
    <property type="term" value="F:nitrate transmembrane transporter activity"/>
    <property type="evidence" value="ECO:0007669"/>
    <property type="project" value="InterPro"/>
</dbReference>
<dbReference type="GO" id="GO:0042918">
    <property type="term" value="P:alkanesulfonate transmembrane transport"/>
    <property type="evidence" value="ECO:0007669"/>
    <property type="project" value="UniProtKB-ARBA"/>
</dbReference>
<dbReference type="Pfam" id="PF00528">
    <property type="entry name" value="BPD_transp_1"/>
    <property type="match status" value="1"/>
</dbReference>
<dbReference type="AlphaFoldDB" id="A0A2T1DIH1"/>
<evidence type="ECO:0000256" key="1">
    <source>
        <dbReference type="ARBA" id="ARBA00004429"/>
    </source>
</evidence>
<protein>
    <submittedName>
        <fullName evidence="11">Nitrate ABC transporter, permease protein</fullName>
    </submittedName>
</protein>
<evidence type="ECO:0000256" key="2">
    <source>
        <dbReference type="ARBA" id="ARBA00022448"/>
    </source>
</evidence>
<comment type="subcellular location">
    <subcellularLocation>
        <location evidence="1">Cell inner membrane</location>
        <topology evidence="1">Multi-pass membrane protein</topology>
    </subcellularLocation>
    <subcellularLocation>
        <location evidence="9">Cell membrane</location>
        <topology evidence="9">Multi-pass membrane protein</topology>
    </subcellularLocation>
</comment>